<dbReference type="EMBL" id="BAAACG010000008">
    <property type="protein sequence ID" value="GAA0739217.1"/>
    <property type="molecule type" value="Genomic_DNA"/>
</dbReference>
<dbReference type="Pfam" id="PF00005">
    <property type="entry name" value="ABC_tran"/>
    <property type="match status" value="1"/>
</dbReference>
<evidence type="ECO:0000256" key="3">
    <source>
        <dbReference type="ARBA" id="ARBA00022840"/>
    </source>
</evidence>
<reference evidence="6 7" key="1">
    <citation type="journal article" date="2019" name="Int. J. Syst. Evol. Microbiol.">
        <title>The Global Catalogue of Microorganisms (GCM) 10K type strain sequencing project: providing services to taxonomists for standard genome sequencing and annotation.</title>
        <authorList>
            <consortium name="The Broad Institute Genomics Platform"/>
            <consortium name="The Broad Institute Genome Sequencing Center for Infectious Disease"/>
            <person name="Wu L."/>
            <person name="Ma J."/>
        </authorList>
    </citation>
    <scope>NUCLEOTIDE SEQUENCE [LARGE SCALE GENOMIC DNA]</scope>
    <source>
        <strain evidence="6 7">JCM 1407</strain>
    </source>
</reference>
<name>A0ABN1JG95_9CLOT</name>
<dbReference type="InterPro" id="IPR003593">
    <property type="entry name" value="AAA+_ATPase"/>
</dbReference>
<dbReference type="SMART" id="SM00382">
    <property type="entry name" value="AAA"/>
    <property type="match status" value="1"/>
</dbReference>
<dbReference type="RefSeq" id="WP_343760863.1">
    <property type="nucleotide sequence ID" value="NZ_BAAACG010000008.1"/>
</dbReference>
<keyword evidence="2" id="KW-0547">Nucleotide-binding</keyword>
<dbReference type="CDD" id="cd03214">
    <property type="entry name" value="ABC_Iron-Siderophores_B12_Hemin"/>
    <property type="match status" value="1"/>
</dbReference>
<dbReference type="Gene3D" id="3.40.50.300">
    <property type="entry name" value="P-loop containing nucleotide triphosphate hydrolases"/>
    <property type="match status" value="1"/>
</dbReference>
<sequence length="249" mass="28518">MGILEIRNLKAFVGKKEILKNINISFERGKFYGIIGPNGTGKSTLFSAITGIIKDIKGDIFIKGDNIKYYSIDDLSREISLMSQEFQIKFPYTIEEIVAMGRFPFCGRNLKSKDIDIINRSLEDTELIKIKKKKITELSGGETQRVFFAKTICKNTDIILIDEGFSNADIYYKIKFLKLIKEKAKEENKTIIFIMHDLQIARKYCDELVILNKGSVYNFGKSSEVLNKTALKDVFNIKGEFIKDSLEVY</sequence>
<keyword evidence="1" id="KW-0813">Transport</keyword>
<keyword evidence="7" id="KW-1185">Reference proteome</keyword>
<dbReference type="GO" id="GO:0005524">
    <property type="term" value="F:ATP binding"/>
    <property type="evidence" value="ECO:0007669"/>
    <property type="project" value="UniProtKB-KW"/>
</dbReference>
<evidence type="ECO:0000313" key="6">
    <source>
        <dbReference type="EMBL" id="GAA0739217.1"/>
    </source>
</evidence>
<protein>
    <submittedName>
        <fullName evidence="6">ATP-binding cassette domain-containing protein</fullName>
    </submittedName>
</protein>
<evidence type="ECO:0000256" key="2">
    <source>
        <dbReference type="ARBA" id="ARBA00022741"/>
    </source>
</evidence>
<evidence type="ECO:0000256" key="4">
    <source>
        <dbReference type="ARBA" id="ARBA00022967"/>
    </source>
</evidence>
<evidence type="ECO:0000259" key="5">
    <source>
        <dbReference type="PROSITE" id="PS50893"/>
    </source>
</evidence>
<dbReference type="InterPro" id="IPR027417">
    <property type="entry name" value="P-loop_NTPase"/>
</dbReference>
<dbReference type="InterPro" id="IPR003439">
    <property type="entry name" value="ABC_transporter-like_ATP-bd"/>
</dbReference>
<keyword evidence="3 6" id="KW-0067">ATP-binding</keyword>
<dbReference type="Proteomes" id="UP001501510">
    <property type="component" value="Unassembled WGS sequence"/>
</dbReference>
<keyword evidence="4" id="KW-1278">Translocase</keyword>
<evidence type="ECO:0000313" key="7">
    <source>
        <dbReference type="Proteomes" id="UP001501510"/>
    </source>
</evidence>
<dbReference type="PANTHER" id="PTHR42794:SF1">
    <property type="entry name" value="HEMIN IMPORT ATP-BINDING PROTEIN HMUV"/>
    <property type="match status" value="1"/>
</dbReference>
<gene>
    <name evidence="6" type="ORF">GCM10008906_17670</name>
</gene>
<evidence type="ECO:0000256" key="1">
    <source>
        <dbReference type="ARBA" id="ARBA00022448"/>
    </source>
</evidence>
<dbReference type="SUPFAM" id="SSF52540">
    <property type="entry name" value="P-loop containing nucleoside triphosphate hydrolases"/>
    <property type="match status" value="1"/>
</dbReference>
<organism evidence="6 7">
    <name type="scientific">Clostridium oceanicum</name>
    <dbReference type="NCBI Taxonomy" id="1543"/>
    <lineage>
        <taxon>Bacteria</taxon>
        <taxon>Bacillati</taxon>
        <taxon>Bacillota</taxon>
        <taxon>Clostridia</taxon>
        <taxon>Eubacteriales</taxon>
        <taxon>Clostridiaceae</taxon>
        <taxon>Clostridium</taxon>
    </lineage>
</organism>
<feature type="domain" description="ABC transporter" evidence="5">
    <location>
        <begin position="4"/>
        <end position="238"/>
    </location>
</feature>
<dbReference type="PANTHER" id="PTHR42794">
    <property type="entry name" value="HEMIN IMPORT ATP-BINDING PROTEIN HMUV"/>
    <property type="match status" value="1"/>
</dbReference>
<comment type="caution">
    <text evidence="6">The sequence shown here is derived from an EMBL/GenBank/DDBJ whole genome shotgun (WGS) entry which is preliminary data.</text>
</comment>
<dbReference type="PROSITE" id="PS50893">
    <property type="entry name" value="ABC_TRANSPORTER_2"/>
    <property type="match status" value="1"/>
</dbReference>
<proteinExistence type="predicted"/>
<accession>A0ABN1JG95</accession>